<dbReference type="NCBIfam" id="TIGR01167">
    <property type="entry name" value="LPXTG_anchor"/>
    <property type="match status" value="1"/>
</dbReference>
<evidence type="ECO:0000256" key="1">
    <source>
        <dbReference type="ARBA" id="ARBA00022512"/>
    </source>
</evidence>
<evidence type="ECO:0000256" key="3">
    <source>
        <dbReference type="ARBA" id="ARBA00022729"/>
    </source>
</evidence>
<feature type="signal peptide" evidence="7">
    <location>
        <begin position="1"/>
        <end position="29"/>
    </location>
</feature>
<dbReference type="EMBL" id="CP094298">
    <property type="protein sequence ID" value="UNZ03603.1"/>
    <property type="molecule type" value="Genomic_DNA"/>
</dbReference>
<feature type="domain" description="Gram-positive cocci surface proteins LPxTG" evidence="8">
    <location>
        <begin position="298"/>
        <end position="337"/>
    </location>
</feature>
<name>A0ABY3Z035_STRRM</name>
<dbReference type="PROSITE" id="PS50847">
    <property type="entry name" value="GRAM_POS_ANCHORING"/>
    <property type="match status" value="1"/>
</dbReference>
<keyword evidence="4" id="KW-0572">Peptidoglycan-anchor</keyword>
<evidence type="ECO:0000256" key="4">
    <source>
        <dbReference type="ARBA" id="ARBA00023088"/>
    </source>
</evidence>
<evidence type="ECO:0000259" key="8">
    <source>
        <dbReference type="PROSITE" id="PS50847"/>
    </source>
</evidence>
<dbReference type="Proteomes" id="UP000829494">
    <property type="component" value="Chromosome"/>
</dbReference>
<proteinExistence type="predicted"/>
<feature type="transmembrane region" description="Helical" evidence="6">
    <location>
        <begin position="307"/>
        <end position="328"/>
    </location>
</feature>
<keyword evidence="6" id="KW-0472">Membrane</keyword>
<accession>A0ABY3Z035</accession>
<dbReference type="GeneID" id="66857302"/>
<keyword evidence="6" id="KW-0812">Transmembrane</keyword>
<gene>
    <name evidence="9" type="ORF">SRIMR7_15695</name>
</gene>
<dbReference type="InterPro" id="IPR019931">
    <property type="entry name" value="LPXTG_anchor"/>
</dbReference>
<keyword evidence="3 7" id="KW-0732">Signal</keyword>
<sequence>MKLRRALAAVSATAAMAPAALLAAPAAYATETPGQSPTATATGTPTATPTPVTTPSSNSPAPGPADEKTPPAKKTPTAEKTPPVKKHRAATPTTTPSDEIECSDYSSERAVRTELRGLPSKIVAGSGWVDFTFRATNISGEHITSVSAFALVYALKDPTTDDVSDHLTFQWLDARTGTWKRVPAAEENDGFFASLGGRDGLRPGEYAEAKLRLKADAKTPASYGGAVSVGWYANADHECGFSEAMDYDFTILPAGSGKPGTHVPDAQGKPGKPGHRPNRPAPQGGTKQQVQLPVTGKLADTGASSGLPTLALAGGAAVALGAGAVFAVRRRKGADAA</sequence>
<evidence type="ECO:0000256" key="5">
    <source>
        <dbReference type="SAM" id="MobiDB-lite"/>
    </source>
</evidence>
<reference evidence="9 10" key="1">
    <citation type="submission" date="2022-03" db="EMBL/GenBank/DDBJ databases">
        <title>Complete genome of Streptomyces rimosus ssp. rimosus R7 (=ATCC 10970).</title>
        <authorList>
            <person name="Beganovic S."/>
            <person name="Ruckert C."/>
            <person name="Busche T."/>
            <person name="Kalinowski J."/>
            <person name="Wittmann C."/>
        </authorList>
    </citation>
    <scope>NUCLEOTIDE SEQUENCE [LARGE SCALE GENOMIC DNA]</scope>
    <source>
        <strain evidence="9 10">R7</strain>
    </source>
</reference>
<keyword evidence="1" id="KW-0134">Cell wall</keyword>
<evidence type="ECO:0000256" key="6">
    <source>
        <dbReference type="SAM" id="Phobius"/>
    </source>
</evidence>
<evidence type="ECO:0000256" key="7">
    <source>
        <dbReference type="SAM" id="SignalP"/>
    </source>
</evidence>
<evidence type="ECO:0000313" key="10">
    <source>
        <dbReference type="Proteomes" id="UP000829494"/>
    </source>
</evidence>
<keyword evidence="2" id="KW-0964">Secreted</keyword>
<evidence type="ECO:0000256" key="2">
    <source>
        <dbReference type="ARBA" id="ARBA00022525"/>
    </source>
</evidence>
<feature type="region of interest" description="Disordered" evidence="5">
    <location>
        <begin position="256"/>
        <end position="291"/>
    </location>
</feature>
<evidence type="ECO:0000313" key="9">
    <source>
        <dbReference type="EMBL" id="UNZ03603.1"/>
    </source>
</evidence>
<feature type="region of interest" description="Disordered" evidence="5">
    <location>
        <begin position="29"/>
        <end position="105"/>
    </location>
</feature>
<keyword evidence="6" id="KW-1133">Transmembrane helix</keyword>
<dbReference type="RefSeq" id="WP_003983398.1">
    <property type="nucleotide sequence ID" value="NZ_CP043497.1"/>
</dbReference>
<protein>
    <recommendedName>
        <fullName evidence="8">Gram-positive cocci surface proteins LPxTG domain-containing protein</fullName>
    </recommendedName>
</protein>
<feature type="compositionally biased region" description="Low complexity" evidence="5">
    <location>
        <begin position="29"/>
        <end position="60"/>
    </location>
</feature>
<feature type="chain" id="PRO_5047547637" description="Gram-positive cocci surface proteins LPxTG domain-containing protein" evidence="7">
    <location>
        <begin position="30"/>
        <end position="337"/>
    </location>
</feature>
<keyword evidence="10" id="KW-1185">Reference proteome</keyword>
<organism evidence="9 10">
    <name type="scientific">Streptomyces rimosus subsp. rimosus</name>
    <dbReference type="NCBI Taxonomy" id="132474"/>
    <lineage>
        <taxon>Bacteria</taxon>
        <taxon>Bacillati</taxon>
        <taxon>Actinomycetota</taxon>
        <taxon>Actinomycetes</taxon>
        <taxon>Kitasatosporales</taxon>
        <taxon>Streptomycetaceae</taxon>
        <taxon>Streptomyces</taxon>
    </lineage>
</organism>